<evidence type="ECO:0000313" key="2">
    <source>
        <dbReference type="EMBL" id="ADP72638.1"/>
    </source>
</evidence>
<dbReference type="InterPro" id="IPR043129">
    <property type="entry name" value="ATPase_NBD"/>
</dbReference>
<dbReference type="eggNOG" id="COG2971">
    <property type="taxonomic scope" value="Bacteria"/>
</dbReference>
<gene>
    <name evidence="2" type="ordered locus">Rvan_3458</name>
</gene>
<dbReference type="Gene3D" id="3.30.420.40">
    <property type="match status" value="2"/>
</dbReference>
<dbReference type="PANTHER" id="PTHR43190">
    <property type="entry name" value="N-ACETYL-D-GLUCOSAMINE KINASE"/>
    <property type="match status" value="1"/>
</dbReference>
<dbReference type="InterPro" id="IPR052519">
    <property type="entry name" value="Euk-type_GlcNAc_Kinase"/>
</dbReference>
<organism evidence="2 3">
    <name type="scientific">Rhodomicrobium vannielii (strain ATCC 17100 / DSM 162 / LMG 4299 / NCIMB 10020 / ATH 3.1.1)</name>
    <dbReference type="NCBI Taxonomy" id="648757"/>
    <lineage>
        <taxon>Bacteria</taxon>
        <taxon>Pseudomonadati</taxon>
        <taxon>Pseudomonadota</taxon>
        <taxon>Alphaproteobacteria</taxon>
        <taxon>Hyphomicrobiales</taxon>
        <taxon>Hyphomicrobiaceae</taxon>
        <taxon>Rhodomicrobium</taxon>
    </lineage>
</organism>
<evidence type="ECO:0000313" key="3">
    <source>
        <dbReference type="Proteomes" id="UP000001399"/>
    </source>
</evidence>
<dbReference type="KEGG" id="rva:Rvan_3458"/>
<dbReference type="PANTHER" id="PTHR43190:SF3">
    <property type="entry name" value="N-ACETYL-D-GLUCOSAMINE KINASE"/>
    <property type="match status" value="1"/>
</dbReference>
<protein>
    <submittedName>
        <fullName evidence="2">ATPase BadF/BadG/BcrA/BcrD type</fullName>
    </submittedName>
</protein>
<dbReference type="HOGENOM" id="CLU_016274_2_0_5"/>
<dbReference type="InterPro" id="IPR002731">
    <property type="entry name" value="ATPase_BadF"/>
</dbReference>
<dbReference type="STRING" id="648757.Rvan_3458"/>
<dbReference type="Pfam" id="PF01869">
    <property type="entry name" value="BcrAD_BadFG"/>
    <property type="match status" value="1"/>
</dbReference>
<accession>E3I3J0</accession>
<dbReference type="AlphaFoldDB" id="E3I3J0"/>
<evidence type="ECO:0000259" key="1">
    <source>
        <dbReference type="Pfam" id="PF01869"/>
    </source>
</evidence>
<dbReference type="Proteomes" id="UP000001399">
    <property type="component" value="Chromosome"/>
</dbReference>
<feature type="domain" description="ATPase BadF/BadG/BcrA/BcrD type" evidence="1">
    <location>
        <begin position="10"/>
        <end position="256"/>
    </location>
</feature>
<reference evidence="3" key="1">
    <citation type="journal article" date="2011" name="J. Bacteriol.">
        <title>Genome sequences of eight morphologically diverse alphaproteobacteria.</title>
        <authorList>
            <consortium name="US DOE Joint Genome Institute"/>
            <person name="Brown P.J."/>
            <person name="Kysela D.T."/>
            <person name="Buechlein A."/>
            <person name="Hemmerich C."/>
            <person name="Brun Y.V."/>
        </authorList>
    </citation>
    <scope>NUCLEOTIDE SEQUENCE [LARGE SCALE GENOMIC DNA]</scope>
    <source>
        <strain evidence="3">ATCC 17100 / ATH 3.1.1 / DSM 162 / LMG 4299</strain>
    </source>
</reference>
<dbReference type="CDD" id="cd24082">
    <property type="entry name" value="ASKHA_NBD_GspK-like"/>
    <property type="match status" value="1"/>
</dbReference>
<proteinExistence type="predicted"/>
<keyword evidence="3" id="KW-1185">Reference proteome</keyword>
<sequence length="293" mass="30531">MNAEVLFLAVDGGGTKCLARLANADGETLGNGRSGPANVRRGLAQTFAAIMDATEQSFDEAALARDYSRVVACLALAGAGEPDIQAELARYAHPFRAAIFTTDSHAACVGAHRGEDGGVIIAGTGSIGEAFVRGVRHRVGGWGFPVSDEGSGAWLGLETVRRTLWALDGRAAASPLLDEVASRFAHDPNAITRWASEAKPADFGTFAPPVFRHAGDGDTVARELVASAGRHVERIAEALLVLGTPRLALMGGLAKPLEPWLSAAVKRSLVPPTGDALDGGLQLARNAFFGQED</sequence>
<dbReference type="OrthoDB" id="63487at2"/>
<name>E3I3J0_RHOVT</name>
<dbReference type="EMBL" id="CP002292">
    <property type="protein sequence ID" value="ADP72638.1"/>
    <property type="molecule type" value="Genomic_DNA"/>
</dbReference>
<dbReference type="RefSeq" id="WP_013420996.1">
    <property type="nucleotide sequence ID" value="NC_014664.1"/>
</dbReference>
<dbReference type="SUPFAM" id="SSF53067">
    <property type="entry name" value="Actin-like ATPase domain"/>
    <property type="match status" value="2"/>
</dbReference>